<dbReference type="InterPro" id="IPR036412">
    <property type="entry name" value="HAD-like_sf"/>
</dbReference>
<reference evidence="1 3" key="1">
    <citation type="submission" date="2016-02" db="EMBL/GenBank/DDBJ databases">
        <authorList>
            <person name="Holder M.E."/>
            <person name="Ajami N.J."/>
            <person name="Petrosino J.F."/>
        </authorList>
    </citation>
    <scope>NUCLEOTIDE SEQUENCE [LARGE SCALE GENOMIC DNA]</scope>
    <source>
        <strain evidence="1 3">CCUG 32990</strain>
    </source>
</reference>
<evidence type="ECO:0000313" key="3">
    <source>
        <dbReference type="Proteomes" id="UP000065822"/>
    </source>
</evidence>
<dbReference type="GO" id="GO:0016791">
    <property type="term" value="F:phosphatase activity"/>
    <property type="evidence" value="ECO:0007669"/>
    <property type="project" value="TreeGrafter"/>
</dbReference>
<dbReference type="KEGG" id="chg:AXF12_09230"/>
<gene>
    <name evidence="1" type="ORF">AXF12_09230</name>
    <name evidence="2" type="ORF">SAMEA44541418_02314</name>
</gene>
<dbReference type="Gene3D" id="3.30.1240.10">
    <property type="match status" value="1"/>
</dbReference>
<dbReference type="GO" id="GO:0000287">
    <property type="term" value="F:magnesium ion binding"/>
    <property type="evidence" value="ECO:0007669"/>
    <property type="project" value="TreeGrafter"/>
</dbReference>
<dbReference type="InterPro" id="IPR023214">
    <property type="entry name" value="HAD_sf"/>
</dbReference>
<proteinExistence type="predicted"/>
<dbReference type="AlphaFoldDB" id="A0AAX2H2G1"/>
<reference evidence="2 4" key="2">
    <citation type="submission" date="2017-06" db="EMBL/GenBank/DDBJ databases">
        <authorList>
            <consortium name="Pathogen Informatics"/>
        </authorList>
    </citation>
    <scope>NUCLEOTIDE SEQUENCE [LARGE SCALE GENOMIC DNA]</scope>
    <source>
        <strain evidence="2 4">NCTC12947</strain>
    </source>
</reference>
<dbReference type="PANTHER" id="PTHR10000:SF8">
    <property type="entry name" value="HAD SUPERFAMILY HYDROLASE-LIKE, TYPE 3"/>
    <property type="match status" value="1"/>
</dbReference>
<dbReference type="PROSITE" id="PS01228">
    <property type="entry name" value="COF_1"/>
    <property type="match status" value="1"/>
</dbReference>
<dbReference type="SUPFAM" id="SSF56784">
    <property type="entry name" value="HAD-like"/>
    <property type="match status" value="1"/>
</dbReference>
<evidence type="ECO:0000313" key="4">
    <source>
        <dbReference type="Proteomes" id="UP000215539"/>
    </source>
</evidence>
<dbReference type="NCBIfam" id="TIGR00099">
    <property type="entry name" value="Cof-subfamily"/>
    <property type="match status" value="1"/>
</dbReference>
<dbReference type="Gene3D" id="3.40.50.1000">
    <property type="entry name" value="HAD superfamily/HAD-like"/>
    <property type="match status" value="1"/>
</dbReference>
<evidence type="ECO:0000313" key="2">
    <source>
        <dbReference type="EMBL" id="SNV16437.1"/>
    </source>
</evidence>
<dbReference type="PANTHER" id="PTHR10000">
    <property type="entry name" value="PHOSPHOSERINE PHOSPHATASE"/>
    <property type="match status" value="1"/>
</dbReference>
<dbReference type="EMBL" id="LT906449">
    <property type="protein sequence ID" value="SNV16437.1"/>
    <property type="molecule type" value="Genomic_DNA"/>
</dbReference>
<dbReference type="Proteomes" id="UP000065822">
    <property type="component" value="Chromosome"/>
</dbReference>
<dbReference type="GO" id="GO:0005829">
    <property type="term" value="C:cytosol"/>
    <property type="evidence" value="ECO:0007669"/>
    <property type="project" value="TreeGrafter"/>
</dbReference>
<dbReference type="InterPro" id="IPR000150">
    <property type="entry name" value="Cof"/>
</dbReference>
<dbReference type="Pfam" id="PF08282">
    <property type="entry name" value="Hydrolase_3"/>
    <property type="match status" value="1"/>
</dbReference>
<dbReference type="CDD" id="cd07516">
    <property type="entry name" value="HAD_Pase"/>
    <property type="match status" value="1"/>
</dbReference>
<dbReference type="NCBIfam" id="TIGR01484">
    <property type="entry name" value="HAD-SF-IIB"/>
    <property type="match status" value="1"/>
</dbReference>
<keyword evidence="3" id="KW-1185">Reference proteome</keyword>
<sequence>MKQYQIIFSDVDGTLLNNERGLSHNTISAVKHLKGHIPFVLVSSRMPKQMEYLQRQLGILELPLIAYNGALVREGEQVLHSTEIPLSIAEQIVLHNEETFDGQIHISLYHNDLWYAPADDFWAKCEAHNTRTEPQILSNRAAIEQWKAEGVGVHKLMLMGEEALIDEMFRLLIEQFSSDLHIYRGKETYIEVSDAKVSKLTGIKLLLEKKYHLPLSAVVAFGDNYNDLEMIEGVGCGVAVANARQEVKQVADYITTHHKEDGVAHFLKEHLVANQK</sequence>
<dbReference type="SFLD" id="SFLDS00003">
    <property type="entry name" value="Haloacid_Dehalogenase"/>
    <property type="match status" value="1"/>
</dbReference>
<name>A0AAX2H2G1_9FLAO</name>
<dbReference type="InterPro" id="IPR006379">
    <property type="entry name" value="HAD-SF_hydro_IIB"/>
</dbReference>
<dbReference type="Proteomes" id="UP000215539">
    <property type="component" value="Chromosome 1"/>
</dbReference>
<accession>A0AAX2H2G1</accession>
<dbReference type="RefSeq" id="WP_066430515.1">
    <property type="nucleotide sequence ID" value="NZ_CP014227.1"/>
</dbReference>
<evidence type="ECO:0000313" key="1">
    <source>
        <dbReference type="EMBL" id="AMD85678.1"/>
    </source>
</evidence>
<organism evidence="2 4">
    <name type="scientific">Capnocytophaga haemolytica</name>
    <dbReference type="NCBI Taxonomy" id="45243"/>
    <lineage>
        <taxon>Bacteria</taxon>
        <taxon>Pseudomonadati</taxon>
        <taxon>Bacteroidota</taxon>
        <taxon>Flavobacteriia</taxon>
        <taxon>Flavobacteriales</taxon>
        <taxon>Flavobacteriaceae</taxon>
        <taxon>Capnocytophaga</taxon>
    </lineage>
</organism>
<protein>
    <submittedName>
        <fullName evidence="1">Haloacid dehalogenase</fullName>
    </submittedName>
    <submittedName>
        <fullName evidence="2">Sugar phosphate phosphatase</fullName>
    </submittedName>
</protein>
<dbReference type="SFLD" id="SFLDG01140">
    <property type="entry name" value="C2.B:_Phosphomannomutase_and_P"/>
    <property type="match status" value="1"/>
</dbReference>
<dbReference type="EMBL" id="CP014227">
    <property type="protein sequence ID" value="AMD85678.1"/>
    <property type="molecule type" value="Genomic_DNA"/>
</dbReference>